<keyword evidence="2" id="KW-0812">Transmembrane</keyword>
<protein>
    <submittedName>
        <fullName evidence="3">Uncharacterized protein</fullName>
    </submittedName>
</protein>
<organism evidence="3 4">
    <name type="scientific">Planosporangium mesophilum</name>
    <dbReference type="NCBI Taxonomy" id="689768"/>
    <lineage>
        <taxon>Bacteria</taxon>
        <taxon>Bacillati</taxon>
        <taxon>Actinomycetota</taxon>
        <taxon>Actinomycetes</taxon>
        <taxon>Micromonosporales</taxon>
        <taxon>Micromonosporaceae</taxon>
        <taxon>Planosporangium</taxon>
    </lineage>
</organism>
<keyword evidence="2" id="KW-0472">Membrane</keyword>
<gene>
    <name evidence="3" type="ORF">Pme01_01700</name>
</gene>
<accession>A0A8J3T6J1</accession>
<proteinExistence type="predicted"/>
<feature type="transmembrane region" description="Helical" evidence="2">
    <location>
        <begin position="12"/>
        <end position="31"/>
    </location>
</feature>
<dbReference type="EMBL" id="BOON01000002">
    <property type="protein sequence ID" value="GII20573.1"/>
    <property type="molecule type" value="Genomic_DNA"/>
</dbReference>
<feature type="region of interest" description="Disordered" evidence="1">
    <location>
        <begin position="61"/>
        <end position="86"/>
    </location>
</feature>
<comment type="caution">
    <text evidence="3">The sequence shown here is derived from an EMBL/GenBank/DDBJ whole genome shotgun (WGS) entry which is preliminary data.</text>
</comment>
<reference evidence="3" key="1">
    <citation type="submission" date="2021-01" db="EMBL/GenBank/DDBJ databases">
        <title>Whole genome shotgun sequence of Planosporangium mesophilum NBRC 109066.</title>
        <authorList>
            <person name="Komaki H."/>
            <person name="Tamura T."/>
        </authorList>
    </citation>
    <scope>NUCLEOTIDE SEQUENCE</scope>
    <source>
        <strain evidence="3">NBRC 109066</strain>
    </source>
</reference>
<dbReference type="AlphaFoldDB" id="A0A8J3T6J1"/>
<name>A0A8J3T6J1_9ACTN</name>
<evidence type="ECO:0000256" key="2">
    <source>
        <dbReference type="SAM" id="Phobius"/>
    </source>
</evidence>
<evidence type="ECO:0000313" key="3">
    <source>
        <dbReference type="EMBL" id="GII20573.1"/>
    </source>
</evidence>
<sequence length="272" mass="28513">MAVRQHLTEPWGIVAAGLLGGLGAAVTGALAPAGLLVGVPVGLGVAGVVYAVRVGLGVLTDSGTRPSPASESDPRLPVPPRGSDAERWLRRAERAVDTLRRQTESPRDQTLRGQIGDVDDQAAGVLADLRRFAGEVTLLEQTIATIPGERLRHDHTAIQRGLPGLPAGPLREERERALRAVADQLEVARRLADARETLLARMQSAALGLEGLVTRVAELLALHATTGGGMLTTTRLAELTGDLEGMRAGLAEVERLSRTALGYDVGGLPPTS</sequence>
<dbReference type="Proteomes" id="UP000599074">
    <property type="component" value="Unassembled WGS sequence"/>
</dbReference>
<keyword evidence="2" id="KW-1133">Transmembrane helix</keyword>
<feature type="transmembrane region" description="Helical" evidence="2">
    <location>
        <begin position="37"/>
        <end position="59"/>
    </location>
</feature>
<evidence type="ECO:0000256" key="1">
    <source>
        <dbReference type="SAM" id="MobiDB-lite"/>
    </source>
</evidence>
<keyword evidence="4" id="KW-1185">Reference proteome</keyword>
<feature type="compositionally biased region" description="Polar residues" evidence="1">
    <location>
        <begin position="61"/>
        <end position="70"/>
    </location>
</feature>
<evidence type="ECO:0000313" key="4">
    <source>
        <dbReference type="Proteomes" id="UP000599074"/>
    </source>
</evidence>